<dbReference type="FunFam" id="2.40.50.140:FF:000103">
    <property type="entry name" value="protein RRP5 homolog"/>
    <property type="match status" value="3"/>
</dbReference>
<evidence type="ECO:0000256" key="12">
    <source>
        <dbReference type="ARBA" id="ARBA00067510"/>
    </source>
</evidence>
<comment type="subcellular location">
    <subcellularLocation>
        <location evidence="1">Nucleus</location>
        <location evidence="1">Nucleolus</location>
    </subcellularLocation>
</comment>
<feature type="domain" description="S1 motif" evidence="16">
    <location>
        <begin position="469"/>
        <end position="543"/>
    </location>
</feature>
<dbReference type="PROSITE" id="PS50005">
    <property type="entry name" value="TPR"/>
    <property type="match status" value="1"/>
</dbReference>
<feature type="compositionally biased region" description="Basic and acidic residues" evidence="15">
    <location>
        <begin position="50"/>
        <end position="61"/>
    </location>
</feature>
<dbReference type="EMBL" id="JACYCC010000034">
    <property type="protein sequence ID" value="KAF8683453.1"/>
    <property type="molecule type" value="Genomic_DNA"/>
</dbReference>
<dbReference type="CDD" id="cd05693">
    <property type="entry name" value="S1_Rrp5_repeat_hs1_sc1"/>
    <property type="match status" value="1"/>
</dbReference>
<evidence type="ECO:0000256" key="6">
    <source>
        <dbReference type="ARBA" id="ARBA00022737"/>
    </source>
</evidence>
<dbReference type="FunFam" id="1.25.40.10:FF:000065">
    <property type="entry name" value="Programmed cell death 11"/>
    <property type="match status" value="1"/>
</dbReference>
<evidence type="ECO:0000256" key="5">
    <source>
        <dbReference type="ARBA" id="ARBA00022553"/>
    </source>
</evidence>
<keyword evidence="6" id="KW-0677">Repeat</keyword>
<dbReference type="SUPFAM" id="SSF48452">
    <property type="entry name" value="TPR-like"/>
    <property type="match status" value="1"/>
</dbReference>
<evidence type="ECO:0000313" key="17">
    <source>
        <dbReference type="EMBL" id="KAF8683453.1"/>
    </source>
</evidence>
<evidence type="ECO:0000256" key="11">
    <source>
        <dbReference type="ARBA" id="ARBA00062488"/>
    </source>
</evidence>
<dbReference type="Pfam" id="PF24685">
    <property type="entry name" value="OB_RRP5_4th"/>
    <property type="match status" value="1"/>
</dbReference>
<evidence type="ECO:0000256" key="4">
    <source>
        <dbReference type="ARBA" id="ARBA00022552"/>
    </source>
</evidence>
<evidence type="ECO:0000256" key="8">
    <source>
        <dbReference type="ARBA" id="ARBA00022990"/>
    </source>
</evidence>
<dbReference type="InterPro" id="IPR003107">
    <property type="entry name" value="HAT"/>
</dbReference>
<feature type="region of interest" description="Disordered" evidence="15">
    <location>
        <begin position="1"/>
        <end position="74"/>
    </location>
</feature>
<keyword evidence="4" id="KW-0698">rRNA processing</keyword>
<feature type="domain" description="S1 motif" evidence="16">
    <location>
        <begin position="835"/>
        <end position="904"/>
    </location>
</feature>
<dbReference type="Gene3D" id="2.40.50.140">
    <property type="entry name" value="Nucleic acid-binding proteins"/>
    <property type="match status" value="8"/>
</dbReference>
<dbReference type="CDD" id="cd05708">
    <property type="entry name" value="S1_Rrp5_repeat_sc12"/>
    <property type="match status" value="1"/>
</dbReference>
<dbReference type="InterPro" id="IPR048059">
    <property type="entry name" value="Rrp5_S1_rpt_hs1_sc1"/>
</dbReference>
<dbReference type="Proteomes" id="UP000650582">
    <property type="component" value="Unassembled WGS sequence"/>
</dbReference>
<evidence type="ECO:0000256" key="2">
    <source>
        <dbReference type="ARBA" id="ARBA00011524"/>
    </source>
</evidence>
<dbReference type="PANTHER" id="PTHR23270:SF10">
    <property type="entry name" value="PROTEIN RRP5 HOMOLOG"/>
    <property type="match status" value="1"/>
</dbReference>
<dbReference type="SUPFAM" id="SSF50249">
    <property type="entry name" value="Nucleic acid-binding proteins"/>
    <property type="match status" value="8"/>
</dbReference>
<protein>
    <recommendedName>
        <fullName evidence="12">Protein RRP5 homolog</fullName>
    </recommendedName>
    <alternativeName>
        <fullName evidence="13">Programmed cell death protein 11</fullName>
    </alternativeName>
</protein>
<evidence type="ECO:0000256" key="3">
    <source>
        <dbReference type="ARBA" id="ARBA00022499"/>
    </source>
</evidence>
<dbReference type="CDD" id="cd05697">
    <property type="entry name" value="S1_Rrp5_repeat_hs5"/>
    <property type="match status" value="1"/>
</dbReference>
<feature type="domain" description="S1 motif" evidence="16">
    <location>
        <begin position="930"/>
        <end position="1002"/>
    </location>
</feature>
<dbReference type="Pfam" id="PF00575">
    <property type="entry name" value="S1"/>
    <property type="match status" value="5"/>
</dbReference>
<evidence type="ECO:0000313" key="18">
    <source>
        <dbReference type="Proteomes" id="UP000650582"/>
    </source>
</evidence>
<dbReference type="InterPro" id="IPR055430">
    <property type="entry name" value="HAT_Syf1_CNRKL1_C"/>
</dbReference>
<dbReference type="FunFam" id="2.40.50.140:FF:000155">
    <property type="entry name" value="rRNA biogenesis protein RRP5"/>
    <property type="match status" value="1"/>
</dbReference>
<feature type="region of interest" description="Disordered" evidence="15">
    <location>
        <begin position="186"/>
        <end position="213"/>
    </location>
</feature>
<keyword evidence="5" id="KW-0597">Phosphoprotein</keyword>
<name>A0A8H7HF89_9AGAM</name>
<keyword evidence="14" id="KW-0802">TPR repeat</keyword>
<dbReference type="InterPro" id="IPR003029">
    <property type="entry name" value="S1_domain"/>
</dbReference>
<gene>
    <name evidence="17" type="ORF">RHS04_02016</name>
</gene>
<proteinExistence type="predicted"/>
<dbReference type="GO" id="GO:0006364">
    <property type="term" value="P:rRNA processing"/>
    <property type="evidence" value="ECO:0007669"/>
    <property type="project" value="UniProtKB-KW"/>
</dbReference>
<keyword evidence="3" id="KW-1017">Isopeptide bond</keyword>
<evidence type="ECO:0000256" key="13">
    <source>
        <dbReference type="ARBA" id="ARBA00080810"/>
    </source>
</evidence>
<evidence type="ECO:0000256" key="14">
    <source>
        <dbReference type="PROSITE-ProRule" id="PRU00339"/>
    </source>
</evidence>
<keyword evidence="9" id="KW-0539">Nucleus</keyword>
<feature type="domain" description="S1 motif" evidence="16">
    <location>
        <begin position="560"/>
        <end position="629"/>
    </location>
</feature>
<evidence type="ECO:0000259" key="16">
    <source>
        <dbReference type="PROSITE" id="PS50126"/>
    </source>
</evidence>
<feature type="compositionally biased region" description="Low complexity" evidence="15">
    <location>
        <begin position="1158"/>
        <end position="1168"/>
    </location>
</feature>
<feature type="compositionally biased region" description="Acidic residues" evidence="15">
    <location>
        <begin position="195"/>
        <end position="207"/>
    </location>
</feature>
<feature type="region of interest" description="Disordered" evidence="15">
    <location>
        <begin position="1107"/>
        <end position="1226"/>
    </location>
</feature>
<evidence type="ECO:0000256" key="10">
    <source>
        <dbReference type="ARBA" id="ARBA00059726"/>
    </source>
</evidence>
<dbReference type="Pfam" id="PF23459">
    <property type="entry name" value="S1_RRP5"/>
    <property type="match status" value="1"/>
</dbReference>
<keyword evidence="8" id="KW-0007">Acetylation</keyword>
<dbReference type="SMART" id="SM00386">
    <property type="entry name" value="HAT"/>
    <property type="match status" value="6"/>
</dbReference>
<keyword evidence="7" id="KW-0832">Ubl conjugation</keyword>
<comment type="subunit">
    <text evidence="11">Interacts with NF-kappa-B p50/NFKB1 and NF-kappa-B p65/RELA.</text>
</comment>
<dbReference type="PANTHER" id="PTHR23270">
    <property type="entry name" value="PROGRAMMED CELL DEATH PROTEIN 11 PRE-RRNA PROCESSING PROTEIN RRP5"/>
    <property type="match status" value="1"/>
</dbReference>
<dbReference type="InterPro" id="IPR019734">
    <property type="entry name" value="TPR_rpt"/>
</dbReference>
<accession>A0A8H7HF89</accession>
<dbReference type="GO" id="GO:0032040">
    <property type="term" value="C:small-subunit processome"/>
    <property type="evidence" value="ECO:0007669"/>
    <property type="project" value="TreeGrafter"/>
</dbReference>
<dbReference type="InterPro" id="IPR011990">
    <property type="entry name" value="TPR-like_helical_dom_sf"/>
</dbReference>
<feature type="domain" description="S1 motif" evidence="16">
    <location>
        <begin position="1022"/>
        <end position="1095"/>
    </location>
</feature>
<feature type="compositionally biased region" description="Acidic residues" evidence="15">
    <location>
        <begin position="1111"/>
        <end position="1157"/>
    </location>
</feature>
<dbReference type="Pfam" id="PF23231">
    <property type="entry name" value="HAT_Syf1_CNRKL1_C"/>
    <property type="match status" value="1"/>
</dbReference>
<dbReference type="InterPro" id="IPR057302">
    <property type="entry name" value="Rrp5_S1"/>
</dbReference>
<sequence>MAPQKRTRDLVDQPTPSTSLLKAEKYKKTKRSHEPGSYDAQAAPAGKKVKFGEDGSSKDVGQRPTTLLSEEVDFPRGGGVTLEELNKSTSATAMEVDGQPIPKKVIKRAKGGKKDKKGKQKADASVSVKSDTIRVEHLNYKRLEPGQRLFGQITSILPLALIVSLPNQLMGHVPIVNVSTQLTARLEATPSNSSEAEEEEEEEEDNDGVPSLSQMFKPGQYVSCMVKQVRPVSSTIDFGAKPRDEEEKAARRVELSIRPTEVNEAVGTGDLRTGFNITGAIQSVEDHGYIVDLGIKDVSGFIPYKDKSNPDERRLSVGQVVSSTVVKLSENKRLCTLSVEPDAIQTASLTEATSAHALLPGTLVSALVTAVVPSGLNLQVLGYFGGTIELFHLPSGADVKEGDKVKARILWDIPGSSPPRFALSLLPHVIRLTPPSIQPIPVQESKKSKKKTEIISEDAPTLREAYPVGMILEAVKVTRVESEWGLVCEVTEGVGAFVHISQISDSLVPQLSSTSGTWRLGSSHRARVIGYHALDGLLLLSFKPSVLELEYMQVADVEVGKRLKGTIVRLRESGLVVALSDKVTGLVTPQHYADIKLKHPERKFKEGATIKCQVLNVNPERSRVLLTLKKSLLDSTLPILAAFEDAKVGIVTPGVVQRIEERFVILEYYGGVKALVPLNELTDTQVSSTSGLFTMGQVVKSRIISIDKDQHRLTASIRQAAPSFQGPVDISKVEVGSTVSGTVSAVHDENVVLSLDDPESGRALLSVSNLANARGTTVPQLRSSLENGERILGLSVISVNAEKALVIVSAAKPKEKSKPKTGISSSLRIDALEEGQTVSGRITQTMGTGIGVRLSSHVVGRLHATDVADDYTGPSAVHPAEGSVVEVAIVRVDKNLKRVDVSMRKSRLEPPSKPKIVDREITKIEELKVGEKVRGIVKSIVQHGIFVMLGRDLDARIQIKELFDEPTKYVKDWQSRFSIGQVVETRVLATNPETNQIELTMRSGDINKLLKRTVGLSDFQVGQKVEGRIKRVADFGIFIEISGTKISGLCHKSEISDNKKANVSEALKSFREDDQIKAVILSIDTAARKISFGIKPSYFDDEDFAMKDASEDGDSSEEGEGEGEDNDDDEDQDEEAGEEEVLEEEEEGEEDSDEELAEAIAEVALPEETIATPKTTHSSKDAPALSLSGGFNWSGQGEDGADEGASGSEGSDSEDEDSAKKSKKKKKRGILKDMTADLHTKVPESTADFERVLLGSPNSSYLWIQYMSFQLQLSEVDKAREIGRRALQTINYREEQEKLNVWIALLNLENQFGTEESLEALFKDAARHNDSKTVHLRMAAIFDESEKTQRAEEQYGRTAKKFSQSSKVWTLFGEYYLKTGKLEESRKLLARSLLSLPQRKHLKTISTFARMEYKLGDPERGKTIFEGIVESHPKRNDLWSMYIDMEVSQGNAQSIRNVFNRALARKLTAKQAKFFFKKWLEIEKRIGDDAGAEAVKEKAVAWMQSHSGSGEES</sequence>
<reference evidence="17" key="1">
    <citation type="submission" date="2020-09" db="EMBL/GenBank/DDBJ databases">
        <title>Comparative genome analyses of four rice-infecting Rhizoctonia solani isolates reveal extensive enrichment of homogalacturonan modification genes.</title>
        <authorList>
            <person name="Lee D.-Y."/>
            <person name="Jeon J."/>
            <person name="Kim K.-T."/>
            <person name="Cheong K."/>
            <person name="Song H."/>
            <person name="Choi G."/>
            <person name="Ko J."/>
            <person name="Opiyo S.O."/>
            <person name="Zuo S."/>
            <person name="Madhav S."/>
            <person name="Lee Y.-H."/>
            <person name="Wang G.-L."/>
        </authorList>
    </citation>
    <scope>NUCLEOTIDE SEQUENCE</scope>
    <source>
        <strain evidence="17">AG1-IA YN-7</strain>
    </source>
</reference>
<comment type="caution">
    <text evidence="17">The sequence shown here is derived from an EMBL/GenBank/DDBJ whole genome shotgun (WGS) entry which is preliminary data.</text>
</comment>
<evidence type="ECO:0000256" key="15">
    <source>
        <dbReference type="SAM" id="MobiDB-lite"/>
    </source>
</evidence>
<dbReference type="FunFam" id="2.40.50.140:FF:000148">
    <property type="entry name" value="protein RRP5 homolog isoform X1"/>
    <property type="match status" value="1"/>
</dbReference>
<evidence type="ECO:0000256" key="1">
    <source>
        <dbReference type="ARBA" id="ARBA00004604"/>
    </source>
</evidence>
<dbReference type="InterPro" id="IPR012340">
    <property type="entry name" value="NA-bd_OB-fold"/>
</dbReference>
<dbReference type="PROSITE" id="PS50126">
    <property type="entry name" value="S1"/>
    <property type="match status" value="8"/>
</dbReference>
<comment type="subunit">
    <text evidence="2">Associated with the spliceosome.</text>
</comment>
<comment type="function">
    <text evidence="10">Essential for the generation of mature 18S rRNA, specifically necessary for cleavages at sites A0, 1 and 2 of the 47S precursor. Directly interacts with U3 snoRNA.</text>
</comment>
<feature type="domain" description="S1 motif" evidence="16">
    <location>
        <begin position="146"/>
        <end position="241"/>
    </location>
</feature>
<feature type="domain" description="S1 motif" evidence="16">
    <location>
        <begin position="649"/>
        <end position="718"/>
    </location>
</feature>
<evidence type="ECO:0000256" key="9">
    <source>
        <dbReference type="ARBA" id="ARBA00023242"/>
    </source>
</evidence>
<dbReference type="GO" id="GO:0003723">
    <property type="term" value="F:RNA binding"/>
    <property type="evidence" value="ECO:0007669"/>
    <property type="project" value="TreeGrafter"/>
</dbReference>
<feature type="compositionally biased region" description="Basic and acidic residues" evidence="15">
    <location>
        <begin position="1"/>
        <end position="11"/>
    </location>
</feature>
<dbReference type="InterPro" id="IPR045209">
    <property type="entry name" value="Rrp5"/>
</dbReference>
<feature type="compositionally biased region" description="Basic and acidic residues" evidence="15">
    <location>
        <begin position="22"/>
        <end position="36"/>
    </location>
</feature>
<dbReference type="InterPro" id="IPR057301">
    <property type="entry name" value="Rrp5_OB_4th"/>
</dbReference>
<dbReference type="SMART" id="SM00316">
    <property type="entry name" value="S1"/>
    <property type="match status" value="10"/>
</dbReference>
<feature type="repeat" description="TPR" evidence="14">
    <location>
        <begin position="1366"/>
        <end position="1399"/>
    </location>
</feature>
<dbReference type="Gene3D" id="1.25.40.10">
    <property type="entry name" value="Tetratricopeptide repeat domain"/>
    <property type="match status" value="2"/>
</dbReference>
<feature type="domain" description="S1 motif" evidence="16">
    <location>
        <begin position="274"/>
        <end position="340"/>
    </location>
</feature>
<organism evidence="17 18">
    <name type="scientific">Rhizoctonia solani</name>
    <dbReference type="NCBI Taxonomy" id="456999"/>
    <lineage>
        <taxon>Eukaryota</taxon>
        <taxon>Fungi</taxon>
        <taxon>Dikarya</taxon>
        <taxon>Basidiomycota</taxon>
        <taxon>Agaricomycotina</taxon>
        <taxon>Agaricomycetes</taxon>
        <taxon>Cantharellales</taxon>
        <taxon>Ceratobasidiaceae</taxon>
        <taxon>Rhizoctonia</taxon>
    </lineage>
</organism>
<evidence type="ECO:0000256" key="7">
    <source>
        <dbReference type="ARBA" id="ARBA00022843"/>
    </source>
</evidence>